<keyword evidence="2" id="KW-1185">Reference proteome</keyword>
<proteinExistence type="predicted"/>
<organism evidence="1 2">
    <name type="scientific">Candidatus Neptunichlamydia vexilliferae</name>
    <dbReference type="NCBI Taxonomy" id="1651774"/>
    <lineage>
        <taxon>Bacteria</taxon>
        <taxon>Pseudomonadati</taxon>
        <taxon>Chlamydiota</taxon>
        <taxon>Chlamydiia</taxon>
        <taxon>Parachlamydiales</taxon>
        <taxon>Simkaniaceae</taxon>
        <taxon>Candidatus Neptunichlamydia</taxon>
    </lineage>
</organism>
<evidence type="ECO:0000313" key="1">
    <source>
        <dbReference type="EMBL" id="MBF5060180.1"/>
    </source>
</evidence>
<evidence type="ECO:0000313" key="2">
    <source>
        <dbReference type="Proteomes" id="UP001194714"/>
    </source>
</evidence>
<gene>
    <name evidence="1" type="ORF">NEPTK9_001711</name>
</gene>
<accession>A0ABS0B1V3</accession>
<reference evidence="1 2" key="1">
    <citation type="submission" date="2020-01" db="EMBL/GenBank/DDBJ databases">
        <title>Draft genome sequence of Cand. Neptunochlamydia vexilliferae K9.</title>
        <authorList>
            <person name="Schulz F."/>
            <person name="Koestlbacher S."/>
            <person name="Wascher F."/>
            <person name="Pizzetti I."/>
            <person name="Horn M."/>
        </authorList>
    </citation>
    <scope>NUCLEOTIDE SEQUENCE [LARGE SCALE GENOMIC DNA]</scope>
    <source>
        <strain evidence="1 2">K9</strain>
    </source>
</reference>
<name>A0ABS0B1V3_9BACT</name>
<dbReference type="EMBL" id="JAAEJV010000088">
    <property type="protein sequence ID" value="MBF5060180.1"/>
    <property type="molecule type" value="Genomic_DNA"/>
</dbReference>
<dbReference type="Proteomes" id="UP001194714">
    <property type="component" value="Unassembled WGS sequence"/>
</dbReference>
<protein>
    <submittedName>
        <fullName evidence="1">Uncharacterized protein</fullName>
    </submittedName>
</protein>
<comment type="caution">
    <text evidence="1">The sequence shown here is derived from an EMBL/GenBank/DDBJ whole genome shotgun (WGS) entry which is preliminary data.</text>
</comment>
<sequence>MEKGDVQPIETVFEFAKIWYGNHLNRNWTKWTIEEAQEIFDHFGLNHPHWDLPKAQSRF</sequence>